<keyword evidence="1" id="KW-1133">Transmembrane helix</keyword>
<reference evidence="2" key="1">
    <citation type="submission" date="2014-09" db="EMBL/GenBank/DDBJ databases">
        <authorList>
            <person name="Magalhaes I.L.F."/>
            <person name="Oliveira U."/>
            <person name="Santos F.R."/>
            <person name="Vidigal T.H.D.A."/>
            <person name="Brescovit A.D."/>
            <person name="Santos A.J."/>
        </authorList>
    </citation>
    <scope>NUCLEOTIDE SEQUENCE</scope>
    <source>
        <tissue evidence="2">Shoot tissue taken approximately 20 cm above the soil surface</tissue>
    </source>
</reference>
<keyword evidence="1" id="KW-0812">Transmembrane</keyword>
<proteinExistence type="predicted"/>
<reference evidence="2" key="2">
    <citation type="journal article" date="2015" name="Data Brief">
        <title>Shoot transcriptome of the giant reed, Arundo donax.</title>
        <authorList>
            <person name="Barrero R.A."/>
            <person name="Guerrero F.D."/>
            <person name="Moolhuijzen P."/>
            <person name="Goolsby J.A."/>
            <person name="Tidwell J."/>
            <person name="Bellgard S.E."/>
            <person name="Bellgard M.I."/>
        </authorList>
    </citation>
    <scope>NUCLEOTIDE SEQUENCE</scope>
    <source>
        <tissue evidence="2">Shoot tissue taken approximately 20 cm above the soil surface</tissue>
    </source>
</reference>
<accession>A0A0A9AKN4</accession>
<name>A0A0A9AKN4_ARUDO</name>
<protein>
    <submittedName>
        <fullName evidence="2">Uncharacterized protein</fullName>
    </submittedName>
</protein>
<keyword evidence="1" id="KW-0472">Membrane</keyword>
<feature type="transmembrane region" description="Helical" evidence="1">
    <location>
        <begin position="20"/>
        <end position="37"/>
    </location>
</feature>
<dbReference type="EMBL" id="GBRH01245631">
    <property type="protein sequence ID" value="JAD52264.1"/>
    <property type="molecule type" value="Transcribed_RNA"/>
</dbReference>
<evidence type="ECO:0000313" key="2">
    <source>
        <dbReference type="EMBL" id="JAD52264.1"/>
    </source>
</evidence>
<evidence type="ECO:0000256" key="1">
    <source>
        <dbReference type="SAM" id="Phobius"/>
    </source>
</evidence>
<organism evidence="2">
    <name type="scientific">Arundo donax</name>
    <name type="common">Giant reed</name>
    <name type="synonym">Donax arundinaceus</name>
    <dbReference type="NCBI Taxonomy" id="35708"/>
    <lineage>
        <taxon>Eukaryota</taxon>
        <taxon>Viridiplantae</taxon>
        <taxon>Streptophyta</taxon>
        <taxon>Embryophyta</taxon>
        <taxon>Tracheophyta</taxon>
        <taxon>Spermatophyta</taxon>
        <taxon>Magnoliopsida</taxon>
        <taxon>Liliopsida</taxon>
        <taxon>Poales</taxon>
        <taxon>Poaceae</taxon>
        <taxon>PACMAD clade</taxon>
        <taxon>Arundinoideae</taxon>
        <taxon>Arundineae</taxon>
        <taxon>Arundo</taxon>
    </lineage>
</organism>
<sequence length="39" mass="4649">MTKPHFGHRINTVSLYNNFFNVMPVVCSTIFSQVFYFDF</sequence>
<dbReference type="AlphaFoldDB" id="A0A0A9AKN4"/>